<feature type="region of interest" description="Disordered" evidence="1">
    <location>
        <begin position="13"/>
        <end position="106"/>
    </location>
</feature>
<evidence type="ECO:0000313" key="2">
    <source>
        <dbReference type="EMBL" id="VAX37837.1"/>
    </source>
</evidence>
<evidence type="ECO:0000256" key="1">
    <source>
        <dbReference type="SAM" id="MobiDB-lite"/>
    </source>
</evidence>
<organism evidence="2">
    <name type="scientific">hydrothermal vent metagenome</name>
    <dbReference type="NCBI Taxonomy" id="652676"/>
    <lineage>
        <taxon>unclassified sequences</taxon>
        <taxon>metagenomes</taxon>
        <taxon>ecological metagenomes</taxon>
    </lineage>
</organism>
<accession>A0A3B1E514</accession>
<gene>
    <name evidence="2" type="ORF">MNBD_PLANCTO02-93</name>
</gene>
<reference evidence="2" key="1">
    <citation type="submission" date="2018-06" db="EMBL/GenBank/DDBJ databases">
        <authorList>
            <person name="Zhirakovskaya E."/>
        </authorList>
    </citation>
    <scope>NUCLEOTIDE SEQUENCE</scope>
</reference>
<feature type="compositionally biased region" description="Acidic residues" evidence="1">
    <location>
        <begin position="37"/>
        <end position="90"/>
    </location>
</feature>
<dbReference type="EMBL" id="UOGL01000142">
    <property type="protein sequence ID" value="VAX37837.1"/>
    <property type="molecule type" value="Genomic_DNA"/>
</dbReference>
<name>A0A3B1E514_9ZZZZ</name>
<sequence>MAGELLEETIWEMADLQPPQNNNEWNEGDITLLHSDDENDDFEDEDEDFDDEEIEDDDEDDEDEDFDEEDFDEEEDLDEEDDEWGEEEDGFANSKADSYGDSDDDF</sequence>
<proteinExistence type="predicted"/>
<dbReference type="AlphaFoldDB" id="A0A3B1E514"/>
<protein>
    <submittedName>
        <fullName evidence="2">Phage protein</fullName>
    </submittedName>
</protein>